<name>A0A268NY43_SHOCL</name>
<gene>
    <name evidence="3" type="ORF">CHH72_12400</name>
</gene>
<dbReference type="InterPro" id="IPR036514">
    <property type="entry name" value="SGNH_hydro_sf"/>
</dbReference>
<dbReference type="Pfam" id="PF13472">
    <property type="entry name" value="Lipase_GDSL_2"/>
    <property type="match status" value="1"/>
</dbReference>
<comment type="caution">
    <text evidence="3">The sequence shown here is derived from an EMBL/GenBank/DDBJ whole genome shotgun (WGS) entry which is preliminary data.</text>
</comment>
<organism evidence="3 4">
    <name type="scientific">Shouchella clausii</name>
    <name type="common">Alkalihalobacillus clausii</name>
    <dbReference type="NCBI Taxonomy" id="79880"/>
    <lineage>
        <taxon>Bacteria</taxon>
        <taxon>Bacillati</taxon>
        <taxon>Bacillota</taxon>
        <taxon>Bacilli</taxon>
        <taxon>Bacillales</taxon>
        <taxon>Bacillaceae</taxon>
        <taxon>Shouchella</taxon>
    </lineage>
</organism>
<evidence type="ECO:0000259" key="2">
    <source>
        <dbReference type="Pfam" id="PF13472"/>
    </source>
</evidence>
<protein>
    <recommendedName>
        <fullName evidence="2">SGNH hydrolase-type esterase domain-containing protein</fullName>
    </recommendedName>
</protein>
<evidence type="ECO:0000256" key="1">
    <source>
        <dbReference type="SAM" id="Phobius"/>
    </source>
</evidence>
<dbReference type="EMBL" id="NPCC01000015">
    <property type="protein sequence ID" value="PAE88436.1"/>
    <property type="molecule type" value="Genomic_DNA"/>
</dbReference>
<keyword evidence="1" id="KW-0472">Membrane</keyword>
<dbReference type="Gene3D" id="3.40.50.1110">
    <property type="entry name" value="SGNH hydrolase"/>
    <property type="match status" value="1"/>
</dbReference>
<evidence type="ECO:0000313" key="4">
    <source>
        <dbReference type="Proteomes" id="UP000216207"/>
    </source>
</evidence>
<dbReference type="AlphaFoldDB" id="A0A268NY43"/>
<sequence length="222" mass="25090">MMAAVPPFPTVHTLKKRREAMYVYVAIGDSLVTGVGSTNGFVVPYRDMASRRLGQPIQLIKLARNGLTCEQISSLTFRHSKQIERANIITITAGGNNFLTTLRQTSKTGSVDHLPKTTAGVYACLHHLIRHITYVKQHARTPYIVRVFNLYNPLPNIPVLQSHLFRFNQSLYTLERYPNVRIVDISFLSNGVHYLAKDGIHPNNRGYEKMAEAVYQTGFHPL</sequence>
<feature type="domain" description="SGNH hydrolase-type esterase" evidence="2">
    <location>
        <begin position="26"/>
        <end position="208"/>
    </location>
</feature>
<feature type="transmembrane region" description="Helical" evidence="1">
    <location>
        <begin position="20"/>
        <end position="43"/>
    </location>
</feature>
<dbReference type="SUPFAM" id="SSF52266">
    <property type="entry name" value="SGNH hydrolase"/>
    <property type="match status" value="1"/>
</dbReference>
<reference evidence="3 4" key="1">
    <citation type="submission" date="2017-07" db="EMBL/GenBank/DDBJ databases">
        <title>Isolation and whole genome analysis of endospore-forming bacteria from heroin.</title>
        <authorList>
            <person name="Kalinowski J."/>
            <person name="Ahrens B."/>
            <person name="Al-Dilaimi A."/>
            <person name="Winkler A."/>
            <person name="Wibberg D."/>
            <person name="Schleenbecker U."/>
            <person name="Ruckert C."/>
            <person name="Wolfel R."/>
            <person name="Grass G."/>
        </authorList>
    </citation>
    <scope>NUCLEOTIDE SEQUENCE [LARGE SCALE GENOMIC DNA]</scope>
    <source>
        <strain evidence="3 4">7539</strain>
    </source>
</reference>
<accession>A0A268NY43</accession>
<evidence type="ECO:0000313" key="3">
    <source>
        <dbReference type="EMBL" id="PAE88436.1"/>
    </source>
</evidence>
<dbReference type="InterPro" id="IPR013830">
    <property type="entry name" value="SGNH_hydro"/>
</dbReference>
<keyword evidence="1" id="KW-0812">Transmembrane</keyword>
<proteinExistence type="predicted"/>
<keyword evidence="1" id="KW-1133">Transmembrane helix</keyword>
<dbReference type="Proteomes" id="UP000216207">
    <property type="component" value="Unassembled WGS sequence"/>
</dbReference>